<comment type="caution">
    <text evidence="2">The sequence shown here is derived from an EMBL/GenBank/DDBJ whole genome shotgun (WGS) entry which is preliminary data.</text>
</comment>
<dbReference type="PROSITE" id="PS51186">
    <property type="entry name" value="GNAT"/>
    <property type="match status" value="1"/>
</dbReference>
<keyword evidence="3" id="KW-1185">Reference proteome</keyword>
<dbReference type="PANTHER" id="PTHR43792">
    <property type="entry name" value="GNAT FAMILY, PUTATIVE (AFU_ORTHOLOGUE AFUA_3G00765)-RELATED-RELATED"/>
    <property type="match status" value="1"/>
</dbReference>
<dbReference type="InterPro" id="IPR000182">
    <property type="entry name" value="GNAT_dom"/>
</dbReference>
<dbReference type="InterPro" id="IPR016181">
    <property type="entry name" value="Acyl_CoA_acyltransferase"/>
</dbReference>
<dbReference type="Proteomes" id="UP001165679">
    <property type="component" value="Unassembled WGS sequence"/>
</dbReference>
<evidence type="ECO:0000313" key="3">
    <source>
        <dbReference type="Proteomes" id="UP001165679"/>
    </source>
</evidence>
<name>A0AA41YNG6_9PROT</name>
<dbReference type="AlphaFoldDB" id="A0AA41YNG6"/>
<gene>
    <name evidence="2" type="ORF">OL599_12115</name>
</gene>
<reference evidence="2" key="2">
    <citation type="submission" date="2022-10" db="EMBL/GenBank/DDBJ databases">
        <authorList>
            <person name="Trinh H.N."/>
        </authorList>
    </citation>
    <scope>NUCLEOTIDE SEQUENCE</scope>
    <source>
        <strain evidence="2">RN2-1</strain>
    </source>
</reference>
<sequence>MPIILPPGFETERLVLREAVAADAAAIFAEYASDPEVTRFLSFPTHRSVADAEAFLATCEAARKAGRSNTYVLTRRSDGAVLGVIDLRIETPFRLGFGYVLGRRHWGQGLMPEALAASVRWGAGQAEIWRMWAFCDVANVASARTMEKAGLRFEGVLRRWIVHPNLGPEPRDCRAYAWVREP</sequence>
<dbReference type="SUPFAM" id="SSF55729">
    <property type="entry name" value="Acyl-CoA N-acyltransferases (Nat)"/>
    <property type="match status" value="1"/>
</dbReference>
<dbReference type="EMBL" id="JAPDNT010000008">
    <property type="protein sequence ID" value="MCW3475318.1"/>
    <property type="molecule type" value="Genomic_DNA"/>
</dbReference>
<evidence type="ECO:0000259" key="1">
    <source>
        <dbReference type="PROSITE" id="PS51186"/>
    </source>
</evidence>
<dbReference type="Pfam" id="PF13302">
    <property type="entry name" value="Acetyltransf_3"/>
    <property type="match status" value="1"/>
</dbReference>
<accession>A0AA41YNG6</accession>
<reference evidence="2" key="1">
    <citation type="submission" date="2022-09" db="EMBL/GenBank/DDBJ databases">
        <title>Rhodovastum sp. nov. RN2-1 isolated from soil in Seongnam, South Korea.</title>
        <authorList>
            <person name="Le N.T."/>
        </authorList>
    </citation>
    <scope>NUCLEOTIDE SEQUENCE</scope>
    <source>
        <strain evidence="2">RN2-1</strain>
    </source>
</reference>
<evidence type="ECO:0000313" key="2">
    <source>
        <dbReference type="EMBL" id="MCW3475318.1"/>
    </source>
</evidence>
<feature type="domain" description="N-acetyltransferase" evidence="1">
    <location>
        <begin position="14"/>
        <end position="182"/>
    </location>
</feature>
<dbReference type="RefSeq" id="WP_264714030.1">
    <property type="nucleotide sequence ID" value="NZ_JAPDNT010000008.1"/>
</dbReference>
<organism evidence="2 3">
    <name type="scientific">Limobrevibacterium gyesilva</name>
    <dbReference type="NCBI Taxonomy" id="2991712"/>
    <lineage>
        <taxon>Bacteria</taxon>
        <taxon>Pseudomonadati</taxon>
        <taxon>Pseudomonadota</taxon>
        <taxon>Alphaproteobacteria</taxon>
        <taxon>Acetobacterales</taxon>
        <taxon>Acetobacteraceae</taxon>
        <taxon>Limobrevibacterium</taxon>
    </lineage>
</organism>
<dbReference type="Gene3D" id="3.40.630.30">
    <property type="match status" value="1"/>
</dbReference>
<dbReference type="InterPro" id="IPR051531">
    <property type="entry name" value="N-acetyltransferase"/>
</dbReference>
<protein>
    <submittedName>
        <fullName evidence="2">GNAT family N-acetyltransferase</fullName>
    </submittedName>
</protein>
<proteinExistence type="predicted"/>
<dbReference type="GO" id="GO:0016747">
    <property type="term" value="F:acyltransferase activity, transferring groups other than amino-acyl groups"/>
    <property type="evidence" value="ECO:0007669"/>
    <property type="project" value="InterPro"/>
</dbReference>
<dbReference type="PANTHER" id="PTHR43792:SF1">
    <property type="entry name" value="N-ACETYLTRANSFERASE DOMAIN-CONTAINING PROTEIN"/>
    <property type="match status" value="1"/>
</dbReference>